<dbReference type="EMBL" id="JAIQCV010000004">
    <property type="protein sequence ID" value="KAH1107066.1"/>
    <property type="molecule type" value="Genomic_DNA"/>
</dbReference>
<dbReference type="Proteomes" id="UP000828251">
    <property type="component" value="Unassembled WGS sequence"/>
</dbReference>
<sequence>HLMSKGGSSKVVAKVSAVIEHIAFTPTFKRHTVSVIRDFLPGCGRVTTTNFGS</sequence>
<gene>
    <name evidence="1" type="ORF">J1N35_010834</name>
</gene>
<evidence type="ECO:0000313" key="1">
    <source>
        <dbReference type="EMBL" id="KAH1107066.1"/>
    </source>
</evidence>
<dbReference type="AlphaFoldDB" id="A0A9D3W146"/>
<organism evidence="1 2">
    <name type="scientific">Gossypium stocksii</name>
    <dbReference type="NCBI Taxonomy" id="47602"/>
    <lineage>
        <taxon>Eukaryota</taxon>
        <taxon>Viridiplantae</taxon>
        <taxon>Streptophyta</taxon>
        <taxon>Embryophyta</taxon>
        <taxon>Tracheophyta</taxon>
        <taxon>Spermatophyta</taxon>
        <taxon>Magnoliopsida</taxon>
        <taxon>eudicotyledons</taxon>
        <taxon>Gunneridae</taxon>
        <taxon>Pentapetalae</taxon>
        <taxon>rosids</taxon>
        <taxon>malvids</taxon>
        <taxon>Malvales</taxon>
        <taxon>Malvaceae</taxon>
        <taxon>Malvoideae</taxon>
        <taxon>Gossypium</taxon>
    </lineage>
</organism>
<protein>
    <submittedName>
        <fullName evidence="1">Uncharacterized protein</fullName>
    </submittedName>
</protein>
<evidence type="ECO:0000313" key="2">
    <source>
        <dbReference type="Proteomes" id="UP000828251"/>
    </source>
</evidence>
<comment type="caution">
    <text evidence="1">The sequence shown here is derived from an EMBL/GenBank/DDBJ whole genome shotgun (WGS) entry which is preliminary data.</text>
</comment>
<reference evidence="1 2" key="1">
    <citation type="journal article" date="2021" name="Plant Biotechnol. J.">
        <title>Multi-omics assisted identification of the key and species-specific regulatory components of drought-tolerant mechanisms in Gossypium stocksii.</title>
        <authorList>
            <person name="Yu D."/>
            <person name="Ke L."/>
            <person name="Zhang D."/>
            <person name="Wu Y."/>
            <person name="Sun Y."/>
            <person name="Mei J."/>
            <person name="Sun J."/>
            <person name="Sun Y."/>
        </authorList>
    </citation>
    <scope>NUCLEOTIDE SEQUENCE [LARGE SCALE GENOMIC DNA]</scope>
    <source>
        <strain evidence="2">cv. E1</strain>
        <tissue evidence="1">Leaf</tissue>
    </source>
</reference>
<accession>A0A9D3W146</accession>
<feature type="non-terminal residue" evidence="1">
    <location>
        <position position="1"/>
    </location>
</feature>
<name>A0A9D3W146_9ROSI</name>
<proteinExistence type="predicted"/>
<keyword evidence="2" id="KW-1185">Reference proteome</keyword>
<feature type="non-terminal residue" evidence="1">
    <location>
        <position position="53"/>
    </location>
</feature>